<feature type="chain" id="PRO_5032798008" evidence="5">
    <location>
        <begin position="27"/>
        <end position="319"/>
    </location>
</feature>
<comment type="similarity">
    <text evidence="1">Belongs to the metallo-beta-lactamase superfamily.</text>
</comment>
<evidence type="ECO:0000256" key="5">
    <source>
        <dbReference type="SAM" id="SignalP"/>
    </source>
</evidence>
<dbReference type="InterPro" id="IPR001279">
    <property type="entry name" value="Metallo-B-lactamas"/>
</dbReference>
<dbReference type="GO" id="GO:0016787">
    <property type="term" value="F:hydrolase activity"/>
    <property type="evidence" value="ECO:0007669"/>
    <property type="project" value="UniProtKB-KW"/>
</dbReference>
<evidence type="ECO:0000256" key="4">
    <source>
        <dbReference type="ARBA" id="ARBA00022833"/>
    </source>
</evidence>
<protein>
    <submittedName>
        <fullName evidence="7">MBL fold metallo-hydrolase</fullName>
    </submittedName>
</protein>
<name>A0A847RPJ8_9BACT</name>
<comment type="caution">
    <text evidence="7">The sequence shown here is derived from an EMBL/GenBank/DDBJ whole genome shotgun (WGS) entry which is preliminary data.</text>
</comment>
<accession>A0A847RPJ8</accession>
<dbReference type="SMART" id="SM00849">
    <property type="entry name" value="Lactamase_B"/>
    <property type="match status" value="1"/>
</dbReference>
<organism evidence="7 8">
    <name type="scientific">Chitinophaga varians</name>
    <dbReference type="NCBI Taxonomy" id="2202339"/>
    <lineage>
        <taxon>Bacteria</taxon>
        <taxon>Pseudomonadati</taxon>
        <taxon>Bacteroidota</taxon>
        <taxon>Chitinophagia</taxon>
        <taxon>Chitinophagales</taxon>
        <taxon>Chitinophagaceae</taxon>
        <taxon>Chitinophaga</taxon>
    </lineage>
</organism>
<evidence type="ECO:0000313" key="7">
    <source>
        <dbReference type="EMBL" id="NLR67650.1"/>
    </source>
</evidence>
<dbReference type="AlphaFoldDB" id="A0A847RPJ8"/>
<evidence type="ECO:0000313" key="8">
    <source>
        <dbReference type="Proteomes" id="UP000570474"/>
    </source>
</evidence>
<reference evidence="7 8" key="1">
    <citation type="submission" date="2020-04" db="EMBL/GenBank/DDBJ databases">
        <authorList>
            <person name="Yin C."/>
        </authorList>
    </citation>
    <scope>NUCLEOTIDE SEQUENCE [LARGE SCALE GENOMIC DNA]</scope>
    <source>
        <strain evidence="7 8">Ae27</strain>
    </source>
</reference>
<evidence type="ECO:0000256" key="1">
    <source>
        <dbReference type="ARBA" id="ARBA00007749"/>
    </source>
</evidence>
<evidence type="ECO:0000256" key="2">
    <source>
        <dbReference type="ARBA" id="ARBA00022723"/>
    </source>
</evidence>
<sequence length="319" mass="35079">MRNNRRWKFTLSMGIWLLGTSLYSMAQSAHYAVKVGDMSVTALLDGTIPIDATKLFSGAAPEKITQLLDNSFLKNPVELSINAYLIQDGGKKILIDAGSGELMGKYGGKLTESLQQAGIQPEEITDILITHVHADHSGGLVVAGKKIFPNAVIHVHQTEVDFWLNAKNKAAADPKHMGADPQSFINAENVLTPYLQNNQVKTFSKETEVLPHIVALPYPGHTPGHTVYVLSNKNEKLYFWGDMIHMSAVQLPAPALPDHFDVDVAAQQKNRKTFYNKAAQEKHLIAAAHISFPGIGHLQKNGDSFLWIPVPFSLEGRTK</sequence>
<keyword evidence="3 7" id="KW-0378">Hydrolase</keyword>
<evidence type="ECO:0000259" key="6">
    <source>
        <dbReference type="SMART" id="SM00849"/>
    </source>
</evidence>
<keyword evidence="4" id="KW-0862">Zinc</keyword>
<dbReference type="CDD" id="cd07720">
    <property type="entry name" value="OPHC2-like_MBL-fold"/>
    <property type="match status" value="1"/>
</dbReference>
<dbReference type="SUPFAM" id="SSF56281">
    <property type="entry name" value="Metallo-hydrolase/oxidoreductase"/>
    <property type="match status" value="1"/>
</dbReference>
<dbReference type="Gene3D" id="3.60.15.10">
    <property type="entry name" value="Ribonuclease Z/Hydroxyacylglutathione hydrolase-like"/>
    <property type="match status" value="1"/>
</dbReference>
<dbReference type="GO" id="GO:0046872">
    <property type="term" value="F:metal ion binding"/>
    <property type="evidence" value="ECO:0007669"/>
    <property type="project" value="UniProtKB-KW"/>
</dbReference>
<feature type="signal peptide" evidence="5">
    <location>
        <begin position="1"/>
        <end position="26"/>
    </location>
</feature>
<evidence type="ECO:0000256" key="3">
    <source>
        <dbReference type="ARBA" id="ARBA00022801"/>
    </source>
</evidence>
<keyword evidence="8" id="KW-1185">Reference proteome</keyword>
<proteinExistence type="inferred from homology"/>
<dbReference type="RefSeq" id="WP_168873598.1">
    <property type="nucleotide sequence ID" value="NZ_JABAIA010000003.1"/>
</dbReference>
<feature type="domain" description="Metallo-beta-lactamase" evidence="6">
    <location>
        <begin position="80"/>
        <end position="289"/>
    </location>
</feature>
<dbReference type="PANTHER" id="PTHR42978">
    <property type="entry name" value="QUORUM-QUENCHING LACTONASE YTNP-RELATED-RELATED"/>
    <property type="match status" value="1"/>
</dbReference>
<dbReference type="Proteomes" id="UP000570474">
    <property type="component" value="Unassembled WGS sequence"/>
</dbReference>
<keyword evidence="5" id="KW-0732">Signal</keyword>
<dbReference type="PANTHER" id="PTHR42978:SF6">
    <property type="entry name" value="QUORUM-QUENCHING LACTONASE YTNP-RELATED"/>
    <property type="match status" value="1"/>
</dbReference>
<dbReference type="InterPro" id="IPR036866">
    <property type="entry name" value="RibonucZ/Hydroxyglut_hydro"/>
</dbReference>
<dbReference type="Pfam" id="PF00753">
    <property type="entry name" value="Lactamase_B"/>
    <property type="match status" value="1"/>
</dbReference>
<gene>
    <name evidence="7" type="ORF">HGH92_25320</name>
</gene>
<dbReference type="EMBL" id="JABAIA010000003">
    <property type="protein sequence ID" value="NLR67650.1"/>
    <property type="molecule type" value="Genomic_DNA"/>
</dbReference>
<dbReference type="InterPro" id="IPR051013">
    <property type="entry name" value="MBL_superfamily_lactonases"/>
</dbReference>
<keyword evidence="2" id="KW-0479">Metal-binding</keyword>